<sequence>ELSHWRLQVHKGLTEAPRRPWLSVGIQKLFHFHPADHQTSEPEAHRSTGVELEFGGEDPPKSMKSTCNTITSSPYGPHGEHPERWRANGTFPFPEKAPSNPVLDLNNTLTMHMKAEDRKYDNKYAQQLQADYQSLIDNINDASKKCNDLRARLFKMDWYADKFDALPSGVWNKINSAFFLCPTSLLTMRVLTFLSFLVSVTGNEVDSALQSDDQCVSAECSFNALQLRGLKEEMELEKEMDEAESESGWLKDISTKTKNHFKHILAPLQKPIVTNYQYLTVLDSYVNYTMQKVENATGHLVVWNRKSLLQTVEEEAGAATWSRRRHVSNSEDLPPRARYINKILIYLNKEMDAVWNLNTIVDRKRWGVGNTITSSPYGPHGEHPERWRANGTFPFPEKAPSNPVLDLNNTLTMHLKAEDRKYDNKYAQQLQADYQSLIDNINDASKKCNDLRARLFKMDYYADKFDALPSGVWNKIDAQA</sequence>
<gene>
    <name evidence="2" type="ORF">SCF082_LOCUS15459</name>
</gene>
<protein>
    <submittedName>
        <fullName evidence="2">Uncharacterized protein</fullName>
    </submittedName>
</protein>
<proteinExistence type="predicted"/>
<name>A0ABP0K595_9DINO</name>
<accession>A0ABP0K595</accession>
<evidence type="ECO:0000313" key="2">
    <source>
        <dbReference type="EMBL" id="CAK9021711.1"/>
    </source>
</evidence>
<feature type="coiled-coil region" evidence="1">
    <location>
        <begin position="427"/>
        <end position="454"/>
    </location>
</feature>
<organism evidence="2 3">
    <name type="scientific">Durusdinium trenchii</name>
    <dbReference type="NCBI Taxonomy" id="1381693"/>
    <lineage>
        <taxon>Eukaryota</taxon>
        <taxon>Sar</taxon>
        <taxon>Alveolata</taxon>
        <taxon>Dinophyceae</taxon>
        <taxon>Suessiales</taxon>
        <taxon>Symbiodiniaceae</taxon>
        <taxon>Durusdinium</taxon>
    </lineage>
</organism>
<keyword evidence="3" id="KW-1185">Reference proteome</keyword>
<feature type="coiled-coil region" evidence="1">
    <location>
        <begin position="125"/>
        <end position="152"/>
    </location>
</feature>
<evidence type="ECO:0000256" key="1">
    <source>
        <dbReference type="SAM" id="Coils"/>
    </source>
</evidence>
<feature type="non-terminal residue" evidence="2">
    <location>
        <position position="1"/>
    </location>
</feature>
<reference evidence="2 3" key="1">
    <citation type="submission" date="2024-02" db="EMBL/GenBank/DDBJ databases">
        <authorList>
            <person name="Chen Y."/>
            <person name="Shah S."/>
            <person name="Dougan E. K."/>
            <person name="Thang M."/>
            <person name="Chan C."/>
        </authorList>
    </citation>
    <scope>NUCLEOTIDE SEQUENCE [LARGE SCALE GENOMIC DNA]</scope>
</reference>
<evidence type="ECO:0000313" key="3">
    <source>
        <dbReference type="Proteomes" id="UP001642464"/>
    </source>
</evidence>
<dbReference type="EMBL" id="CAXAMM010009891">
    <property type="protein sequence ID" value="CAK9021711.1"/>
    <property type="molecule type" value="Genomic_DNA"/>
</dbReference>
<keyword evidence="1" id="KW-0175">Coiled coil</keyword>
<comment type="caution">
    <text evidence="2">The sequence shown here is derived from an EMBL/GenBank/DDBJ whole genome shotgun (WGS) entry which is preliminary data.</text>
</comment>
<dbReference type="Proteomes" id="UP001642464">
    <property type="component" value="Unassembled WGS sequence"/>
</dbReference>